<dbReference type="EMBL" id="DSEU01000018">
    <property type="protein sequence ID" value="HEM66569.1"/>
    <property type="molecule type" value="Genomic_DNA"/>
</dbReference>
<dbReference type="AlphaFoldDB" id="A0A7J2U1Y8"/>
<organism evidence="2">
    <name type="scientific">Ignisphaera aggregans</name>
    <dbReference type="NCBI Taxonomy" id="334771"/>
    <lineage>
        <taxon>Archaea</taxon>
        <taxon>Thermoproteota</taxon>
        <taxon>Thermoprotei</taxon>
        <taxon>Desulfurococcales</taxon>
        <taxon>Desulfurococcaceae</taxon>
        <taxon>Ignisphaera</taxon>
    </lineage>
</organism>
<keyword evidence="1" id="KW-1133">Transmembrane helix</keyword>
<evidence type="ECO:0000313" key="2">
    <source>
        <dbReference type="EMBL" id="HEM66569.1"/>
    </source>
</evidence>
<comment type="caution">
    <text evidence="2">The sequence shown here is derived from an EMBL/GenBank/DDBJ whole genome shotgun (WGS) entry which is preliminary data.</text>
</comment>
<proteinExistence type="predicted"/>
<reference evidence="2" key="1">
    <citation type="journal article" date="2020" name="mSystems">
        <title>Genome- and Community-Level Interaction Insights into Carbon Utilization and Element Cycling Functions of Hydrothermarchaeota in Hydrothermal Sediment.</title>
        <authorList>
            <person name="Zhou Z."/>
            <person name="Liu Y."/>
            <person name="Xu W."/>
            <person name="Pan J."/>
            <person name="Luo Z.H."/>
            <person name="Li M."/>
        </authorList>
    </citation>
    <scope>NUCLEOTIDE SEQUENCE [LARGE SCALE GENOMIC DNA]</scope>
    <source>
        <strain evidence="2">SpSt-125</strain>
    </source>
</reference>
<gene>
    <name evidence="2" type="ORF">ENO26_03210</name>
</gene>
<feature type="transmembrane region" description="Helical" evidence="1">
    <location>
        <begin position="37"/>
        <end position="64"/>
    </location>
</feature>
<feature type="transmembrane region" description="Helical" evidence="1">
    <location>
        <begin position="71"/>
        <end position="91"/>
    </location>
</feature>
<sequence length="108" mass="11555">MGRTLLILLLIGLLLIAVGVALHSKTFFWLGAVLVSVPLIVLLVIVVGFVVLLIALIILTILILMAGGAMLLIAAIVLVIAIPILVLTLIGKATRKRVFVKRKSWQPS</sequence>
<keyword evidence="1" id="KW-0812">Transmembrane</keyword>
<protein>
    <submittedName>
        <fullName evidence="2">Uncharacterized protein</fullName>
    </submittedName>
</protein>
<evidence type="ECO:0000256" key="1">
    <source>
        <dbReference type="SAM" id="Phobius"/>
    </source>
</evidence>
<keyword evidence="1" id="KW-0472">Membrane</keyword>
<name>A0A7J2U1Y8_9CREN</name>
<accession>A0A7J2U1Y8</accession>